<name>A0A1E3X8J1_9BACT</name>
<evidence type="ECO:0000313" key="2">
    <source>
        <dbReference type="EMBL" id="ODS31957.1"/>
    </source>
</evidence>
<proteinExistence type="predicted"/>
<feature type="domain" description="Calcineurin-like phosphoesterase" evidence="1">
    <location>
        <begin position="6"/>
        <end position="154"/>
    </location>
</feature>
<dbReference type="GO" id="GO:0016787">
    <property type="term" value="F:hydrolase activity"/>
    <property type="evidence" value="ECO:0007669"/>
    <property type="project" value="InterPro"/>
</dbReference>
<dbReference type="Proteomes" id="UP000094056">
    <property type="component" value="Unassembled WGS sequence"/>
</dbReference>
<dbReference type="EMBL" id="MAYW01000085">
    <property type="protein sequence ID" value="ODS31957.1"/>
    <property type="molecule type" value="Genomic_DNA"/>
</dbReference>
<accession>A0A1E3X8J1</accession>
<evidence type="ECO:0000313" key="3">
    <source>
        <dbReference type="Proteomes" id="UP000094056"/>
    </source>
</evidence>
<gene>
    <name evidence="2" type="ORF">SCARUB_02930</name>
</gene>
<dbReference type="Gene3D" id="3.60.21.10">
    <property type="match status" value="1"/>
</dbReference>
<sequence length="215" mass="24825">MEEKVSILHISDLHRSKDSLITNNALLSSLINDKEKYTTSENPLIKAPDIIIVCGDIIRGSTNIDNSVREVKEQYGEAINFLADLANNFLDGNKDRIILIPGNHDVDWKFSRDSMAKIDNKKVFNSNNQLKTDYLKQAINQNSDIRWSWEELSFYKIEDHNMYDKRFKAFTNFYNDSTKGKEVIPLIQIASSTFLIFPNMQFQLLDIIVVITMII</sequence>
<protein>
    <recommendedName>
        <fullName evidence="1">Calcineurin-like phosphoesterase domain-containing protein</fullName>
    </recommendedName>
</protein>
<reference evidence="2 3" key="1">
    <citation type="submission" date="2016-07" db="EMBL/GenBank/DDBJ databases">
        <title>Draft genome of Scalindua rubra, obtained from a brine-seawater interface in the Red Sea, sheds light on salt adaptation in anammox bacteria.</title>
        <authorList>
            <person name="Speth D.R."/>
            <person name="Lagkouvardos I."/>
            <person name="Wang Y."/>
            <person name="Qian P.-Y."/>
            <person name="Dutilh B.E."/>
            <person name="Jetten M.S."/>
        </authorList>
    </citation>
    <scope>NUCLEOTIDE SEQUENCE [LARGE SCALE GENOMIC DNA]</scope>
    <source>
        <strain evidence="2">BSI-1</strain>
    </source>
</reference>
<evidence type="ECO:0000259" key="1">
    <source>
        <dbReference type="Pfam" id="PF00149"/>
    </source>
</evidence>
<dbReference type="Pfam" id="PF00149">
    <property type="entry name" value="Metallophos"/>
    <property type="match status" value="1"/>
</dbReference>
<dbReference type="AlphaFoldDB" id="A0A1E3X8J1"/>
<dbReference type="SUPFAM" id="SSF56300">
    <property type="entry name" value="Metallo-dependent phosphatases"/>
    <property type="match status" value="1"/>
</dbReference>
<dbReference type="InterPro" id="IPR004843">
    <property type="entry name" value="Calcineurin-like_PHP"/>
</dbReference>
<dbReference type="InterPro" id="IPR029052">
    <property type="entry name" value="Metallo-depent_PP-like"/>
</dbReference>
<organism evidence="2 3">
    <name type="scientific">Candidatus Scalindua rubra</name>
    <dbReference type="NCBI Taxonomy" id="1872076"/>
    <lineage>
        <taxon>Bacteria</taxon>
        <taxon>Pseudomonadati</taxon>
        <taxon>Planctomycetota</taxon>
        <taxon>Candidatus Brocadiia</taxon>
        <taxon>Candidatus Brocadiales</taxon>
        <taxon>Candidatus Scalinduaceae</taxon>
        <taxon>Candidatus Scalindua</taxon>
    </lineage>
</organism>
<comment type="caution">
    <text evidence="2">The sequence shown here is derived from an EMBL/GenBank/DDBJ whole genome shotgun (WGS) entry which is preliminary data.</text>
</comment>